<dbReference type="Proteomes" id="UP000244906">
    <property type="component" value="Unassembled WGS sequence"/>
</dbReference>
<organism evidence="2 3">
    <name type="scientific">Pelagibaculum spongiae</name>
    <dbReference type="NCBI Taxonomy" id="2080658"/>
    <lineage>
        <taxon>Bacteria</taxon>
        <taxon>Pseudomonadati</taxon>
        <taxon>Pseudomonadota</taxon>
        <taxon>Gammaproteobacteria</taxon>
        <taxon>Oceanospirillales</taxon>
        <taxon>Pelagibaculum</taxon>
    </lineage>
</organism>
<dbReference type="EMBL" id="QDDL01000002">
    <property type="protein sequence ID" value="PVZ70154.1"/>
    <property type="molecule type" value="Genomic_DNA"/>
</dbReference>
<proteinExistence type="predicted"/>
<feature type="signal peptide" evidence="1">
    <location>
        <begin position="1"/>
        <end position="20"/>
    </location>
</feature>
<keyword evidence="1" id="KW-0732">Signal</keyword>
<dbReference type="OrthoDB" id="6194490at2"/>
<evidence type="ECO:0000313" key="2">
    <source>
        <dbReference type="EMBL" id="PVZ70154.1"/>
    </source>
</evidence>
<evidence type="ECO:0000256" key="1">
    <source>
        <dbReference type="SAM" id="SignalP"/>
    </source>
</evidence>
<protein>
    <submittedName>
        <fullName evidence="2">Uncharacterized protein</fullName>
    </submittedName>
</protein>
<sequence length="293" mass="31097">MKKLAAIGFCFALAVPAAHAVEWKESLSHSTSGVSKLIVFAGPGDLKIEAKSGLSQVTAVLKISYPGDKAVAETYISKSMDKYLKKNGKKLTLKAGYLKKIKTKDKKAKIDLVIQMPDGIYLDVRDTTGDIEVAGLKKGGRILDGAGDLTLSNSSGKLITVNDGSGKLIISGTSGKLKINDKRDDISVSQHRGELVINDKKGNILVEDVEGRVRVSDKAGDISLNRIQGKVKITNKSGDIQLSSIMGNVELKDGKGNVQIQDVRGNLNVKSDKSGKLAVQGVTGTVKGVNPQT</sequence>
<dbReference type="AlphaFoldDB" id="A0A2V1GYV0"/>
<accession>A0A2V1GYV0</accession>
<name>A0A2V1GYV0_9GAMM</name>
<dbReference type="RefSeq" id="WP_116686227.1">
    <property type="nucleotide sequence ID" value="NZ_CAWNYD010000002.1"/>
</dbReference>
<evidence type="ECO:0000313" key="3">
    <source>
        <dbReference type="Proteomes" id="UP000244906"/>
    </source>
</evidence>
<reference evidence="2 3" key="1">
    <citation type="submission" date="2018-04" db="EMBL/GenBank/DDBJ databases">
        <title>Thalassorhabdus spongiae gen. nov., sp. nov., isolated from a marine sponge in South-West Iceland.</title>
        <authorList>
            <person name="Knobloch S."/>
            <person name="Daussin A."/>
            <person name="Johannsson R."/>
            <person name="Marteinsson V.T."/>
        </authorList>
    </citation>
    <scope>NUCLEOTIDE SEQUENCE [LARGE SCALE GENOMIC DNA]</scope>
    <source>
        <strain evidence="2 3">Hp12</strain>
    </source>
</reference>
<gene>
    <name evidence="2" type="ORF">DC094_06010</name>
</gene>
<feature type="chain" id="PRO_5015978843" evidence="1">
    <location>
        <begin position="21"/>
        <end position="293"/>
    </location>
</feature>
<comment type="caution">
    <text evidence="2">The sequence shown here is derived from an EMBL/GenBank/DDBJ whole genome shotgun (WGS) entry which is preliminary data.</text>
</comment>
<keyword evidence="3" id="KW-1185">Reference proteome</keyword>